<keyword evidence="2" id="KW-1185">Reference proteome</keyword>
<dbReference type="AlphaFoldDB" id="A0A482WJQ0"/>
<organism evidence="1 2">
    <name type="scientific">Laodelphax striatellus</name>
    <name type="common">Small brown planthopper</name>
    <name type="synonym">Delphax striatella</name>
    <dbReference type="NCBI Taxonomy" id="195883"/>
    <lineage>
        <taxon>Eukaryota</taxon>
        <taxon>Metazoa</taxon>
        <taxon>Ecdysozoa</taxon>
        <taxon>Arthropoda</taxon>
        <taxon>Hexapoda</taxon>
        <taxon>Insecta</taxon>
        <taxon>Pterygota</taxon>
        <taxon>Neoptera</taxon>
        <taxon>Paraneoptera</taxon>
        <taxon>Hemiptera</taxon>
        <taxon>Auchenorrhyncha</taxon>
        <taxon>Fulgoroidea</taxon>
        <taxon>Delphacidae</taxon>
        <taxon>Criomorphinae</taxon>
        <taxon>Laodelphax</taxon>
    </lineage>
</organism>
<dbReference type="EMBL" id="QKKF02034075">
    <property type="protein sequence ID" value="RZF33421.1"/>
    <property type="molecule type" value="Genomic_DNA"/>
</dbReference>
<dbReference type="InParanoid" id="A0A482WJQ0"/>
<name>A0A482WJQ0_LAOST</name>
<sequence length="72" mass="7572">MMIIASGCARTALEFQPTNLRTDTETDWQWPCGAELGSRTGFARAAMGSRIPAGPACTTSVTGSTPQSHTGR</sequence>
<accession>A0A482WJQ0</accession>
<comment type="caution">
    <text evidence="1">The sequence shown here is derived from an EMBL/GenBank/DDBJ whole genome shotgun (WGS) entry which is preliminary data.</text>
</comment>
<protein>
    <submittedName>
        <fullName evidence="1">Uncharacterized protein</fullName>
    </submittedName>
</protein>
<reference evidence="1 2" key="1">
    <citation type="journal article" date="2017" name="Gigascience">
        <title>Genome sequence of the small brown planthopper, Laodelphax striatellus.</title>
        <authorList>
            <person name="Zhu J."/>
            <person name="Jiang F."/>
            <person name="Wang X."/>
            <person name="Yang P."/>
            <person name="Bao Y."/>
            <person name="Zhao W."/>
            <person name="Wang W."/>
            <person name="Lu H."/>
            <person name="Wang Q."/>
            <person name="Cui N."/>
            <person name="Li J."/>
            <person name="Chen X."/>
            <person name="Luo L."/>
            <person name="Yu J."/>
            <person name="Kang L."/>
            <person name="Cui F."/>
        </authorList>
    </citation>
    <scope>NUCLEOTIDE SEQUENCE [LARGE SCALE GENOMIC DNA]</scope>
    <source>
        <strain evidence="1">Lst14</strain>
    </source>
</reference>
<proteinExistence type="predicted"/>
<gene>
    <name evidence="1" type="ORF">LSTR_LSTR009612</name>
</gene>
<evidence type="ECO:0000313" key="2">
    <source>
        <dbReference type="Proteomes" id="UP000291343"/>
    </source>
</evidence>
<dbReference type="Proteomes" id="UP000291343">
    <property type="component" value="Unassembled WGS sequence"/>
</dbReference>
<evidence type="ECO:0000313" key="1">
    <source>
        <dbReference type="EMBL" id="RZF33421.1"/>
    </source>
</evidence>